<dbReference type="PANTHER" id="PTHR35787">
    <property type="entry name" value="GLYCEROL UPTAKE OPERON ANTITERMINATOR REGULATORY PROTEIN"/>
    <property type="match status" value="1"/>
</dbReference>
<dbReference type="SUPFAM" id="SSF110391">
    <property type="entry name" value="GlpP-like"/>
    <property type="match status" value="1"/>
</dbReference>
<dbReference type="InterPro" id="IPR013785">
    <property type="entry name" value="Aldolase_TIM"/>
</dbReference>
<keyword evidence="1" id="KW-0319">Glycerol metabolism</keyword>
<dbReference type="Gene3D" id="3.20.20.70">
    <property type="entry name" value="Aldolase class I"/>
    <property type="match status" value="1"/>
</dbReference>
<dbReference type="Proteomes" id="UP001596990">
    <property type="component" value="Unassembled WGS sequence"/>
</dbReference>
<keyword evidence="1" id="KW-0804">Transcription</keyword>
<evidence type="ECO:0000256" key="1">
    <source>
        <dbReference type="PIRNR" id="PIRNR016897"/>
    </source>
</evidence>
<proteinExistence type="predicted"/>
<dbReference type="PANTHER" id="PTHR35787:SF1">
    <property type="entry name" value="GLYCEROL UPTAKE OPERON ANTITERMINATOR REGULATORY PROTEIN"/>
    <property type="match status" value="1"/>
</dbReference>
<keyword evidence="3" id="KW-1185">Reference proteome</keyword>
<dbReference type="RefSeq" id="WP_386061369.1">
    <property type="nucleotide sequence ID" value="NZ_JBHTKL010000005.1"/>
</dbReference>
<organism evidence="2 3">
    <name type="scientific">Thalassobacillus hwangdonensis</name>
    <dbReference type="NCBI Taxonomy" id="546108"/>
    <lineage>
        <taxon>Bacteria</taxon>
        <taxon>Bacillati</taxon>
        <taxon>Bacillota</taxon>
        <taxon>Bacilli</taxon>
        <taxon>Bacillales</taxon>
        <taxon>Bacillaceae</taxon>
        <taxon>Thalassobacillus</taxon>
    </lineage>
</organism>
<comment type="function">
    <text evidence="1">Regulates expression of the glpD operon. In the presence of glycerol 3-phosphate (G3P) causes antitermination of transcription of glpD at the inverted repeat of the leader region to enhance its transcription. Binds and stabilizes glpD leader mRNA.</text>
</comment>
<dbReference type="EMBL" id="JBHTKL010000005">
    <property type="protein sequence ID" value="MFD1020197.1"/>
    <property type="molecule type" value="Genomic_DNA"/>
</dbReference>
<dbReference type="InterPro" id="IPR006699">
    <property type="entry name" value="GlpP"/>
</dbReference>
<gene>
    <name evidence="2" type="ORF">ACFQ2J_13500</name>
</gene>
<comment type="caution">
    <text evidence="2">The sequence shown here is derived from an EMBL/GenBank/DDBJ whole genome shotgun (WGS) entry which is preliminary data.</text>
</comment>
<dbReference type="Pfam" id="PF04309">
    <property type="entry name" value="G3P_antiterm"/>
    <property type="match status" value="1"/>
</dbReference>
<reference evidence="3" key="1">
    <citation type="journal article" date="2019" name="Int. J. Syst. Evol. Microbiol.">
        <title>The Global Catalogue of Microorganisms (GCM) 10K type strain sequencing project: providing services to taxonomists for standard genome sequencing and annotation.</title>
        <authorList>
            <consortium name="The Broad Institute Genomics Platform"/>
            <consortium name="The Broad Institute Genome Sequencing Center for Infectious Disease"/>
            <person name="Wu L."/>
            <person name="Ma J."/>
        </authorList>
    </citation>
    <scope>NUCLEOTIDE SEQUENCE [LARGE SCALE GENOMIC DNA]</scope>
    <source>
        <strain evidence="3">CCUG 56607</strain>
    </source>
</reference>
<accession>A0ABW3L2A1</accession>
<sequence length="179" mass="20068">MESLSGTLAAVKNMKDFDKLLNSDREYIILLDTRLSQLPSIAQYAKRANKKIIVHVDLIQGLKADEYGLEFLIREVKVDGIISTRNNVIAMAKKHKLIAIQRLFILDSHALEHNLKVIENLKPDYIEILPGLIPKIIKEISERISIPVIAGGLIRTREEIEAAFEAGAVAVTTSNSELW</sequence>
<name>A0ABW3L2A1_9BACI</name>
<dbReference type="PIRSF" id="PIRSF016897">
    <property type="entry name" value="GlpP"/>
    <property type="match status" value="1"/>
</dbReference>
<protein>
    <recommendedName>
        <fullName evidence="1">Glycerol uptake operon antiterminator regulatory protein</fullName>
    </recommendedName>
</protein>
<evidence type="ECO:0000313" key="3">
    <source>
        <dbReference type="Proteomes" id="UP001596990"/>
    </source>
</evidence>
<keyword evidence="1" id="KW-0805">Transcription regulation</keyword>
<evidence type="ECO:0000313" key="2">
    <source>
        <dbReference type="EMBL" id="MFD1020197.1"/>
    </source>
</evidence>
<keyword evidence="1" id="KW-0694">RNA-binding</keyword>